<dbReference type="GO" id="GO:0008408">
    <property type="term" value="F:3'-5' exonuclease activity"/>
    <property type="evidence" value="ECO:0007669"/>
    <property type="project" value="UniProtKB-UniRule"/>
</dbReference>
<dbReference type="FunFam" id="1.10.150.20:FF:000002">
    <property type="entry name" value="DNA polymerase I"/>
    <property type="match status" value="1"/>
</dbReference>
<dbReference type="CDD" id="cd06139">
    <property type="entry name" value="DNA_polA_I_Ecoli_like_exo"/>
    <property type="match status" value="1"/>
</dbReference>
<dbReference type="OrthoDB" id="9806424at2"/>
<comment type="subunit">
    <text evidence="2">Single-chain monomer with multiple functions.</text>
</comment>
<dbReference type="InterPro" id="IPR043502">
    <property type="entry name" value="DNA/RNA_pol_sf"/>
</dbReference>
<evidence type="ECO:0000256" key="9">
    <source>
        <dbReference type="ARBA" id="ARBA00022763"/>
    </source>
</evidence>
<keyword evidence="14 17" id="KW-0234">DNA repair</keyword>
<evidence type="ECO:0000256" key="14">
    <source>
        <dbReference type="ARBA" id="ARBA00023204"/>
    </source>
</evidence>
<dbReference type="InterPro" id="IPR036279">
    <property type="entry name" value="5-3_exonuclease_C_sf"/>
</dbReference>
<dbReference type="SUPFAM" id="SSF88723">
    <property type="entry name" value="PIN domain-like"/>
    <property type="match status" value="1"/>
</dbReference>
<dbReference type="CDD" id="cd09898">
    <property type="entry name" value="H3TH_53EXO"/>
    <property type="match status" value="1"/>
</dbReference>
<keyword evidence="12 17" id="KW-0239">DNA-directed DNA polymerase</keyword>
<dbReference type="InterPro" id="IPR008918">
    <property type="entry name" value="HhH2"/>
</dbReference>
<dbReference type="Gene3D" id="3.40.50.1010">
    <property type="entry name" value="5'-nuclease"/>
    <property type="match status" value="1"/>
</dbReference>
<keyword evidence="10 17" id="KW-0378">Hydrolase</keyword>
<dbReference type="GO" id="GO:0003887">
    <property type="term" value="F:DNA-directed DNA polymerase activity"/>
    <property type="evidence" value="ECO:0007669"/>
    <property type="project" value="UniProtKB-UniRule"/>
</dbReference>
<evidence type="ECO:0000256" key="12">
    <source>
        <dbReference type="ARBA" id="ARBA00022932"/>
    </source>
</evidence>
<reference evidence="21 22" key="1">
    <citation type="submission" date="2017-05" db="EMBL/GenBank/DDBJ databases">
        <title>Thiocyanate degradation by Thiohalobacter thiocyanaticus FOKN1.</title>
        <authorList>
            <person name="Oshiki M."/>
            <person name="Fukushima T."/>
            <person name="Kawano S."/>
            <person name="Nakagawa J."/>
        </authorList>
    </citation>
    <scope>NUCLEOTIDE SEQUENCE [LARGE SCALE GENOMIC DNA]</scope>
    <source>
        <strain evidence="21 22">FOKN1</strain>
    </source>
</reference>
<dbReference type="Proteomes" id="UP000218765">
    <property type="component" value="Chromosome"/>
</dbReference>
<dbReference type="SUPFAM" id="SSF47807">
    <property type="entry name" value="5' to 3' exonuclease, C-terminal subdomain"/>
    <property type="match status" value="1"/>
</dbReference>
<evidence type="ECO:0000256" key="1">
    <source>
        <dbReference type="ARBA" id="ARBA00007705"/>
    </source>
</evidence>
<evidence type="ECO:0000256" key="4">
    <source>
        <dbReference type="ARBA" id="ARBA00020311"/>
    </source>
</evidence>
<dbReference type="NCBIfam" id="TIGR00593">
    <property type="entry name" value="pola"/>
    <property type="match status" value="1"/>
</dbReference>
<dbReference type="SMART" id="SM00482">
    <property type="entry name" value="POLAc"/>
    <property type="match status" value="1"/>
</dbReference>
<evidence type="ECO:0000256" key="8">
    <source>
        <dbReference type="ARBA" id="ARBA00022722"/>
    </source>
</evidence>
<keyword evidence="5 17" id="KW-0808">Transferase</keyword>
<keyword evidence="9 17" id="KW-0227">DNA damage</keyword>
<dbReference type="PROSITE" id="PS00447">
    <property type="entry name" value="DNA_POLYMERASE_A"/>
    <property type="match status" value="1"/>
</dbReference>
<sequence>MPSTKPVVLVDGSSYLYRAFHALPPLTNSRGEPTGAVYGVVNMLKRLLKDYQPEHVAVVFDARGKTFRDEMFEHYKANRPPMPEELAAQIEPLHALVRALGFPVLQVPGVEADDVIGTLARQADARGEPVLISTGDKDMAQLVEGGITLVNTMSNTTLDRAGVVEKFGVPPERIVDYLALVGDSSDNIPGVPKVGPKTAAKWLNEYGSLDALIEQAESVKGKVGESLRENLAQLDLSRQLATIRCDLELEQDVDALAMQPPDRAALKALYEQMEFRTWLKEILGSDESAQASETAAPPAAEVDYETVLTQTQLDAWLKELEQADHFAFDTETTSLEYMQAEIVGLSFAVETHRAAYVPLAHDYAGAPEQLDRDRVLKQFRKLLEDKAPKKIGHNLKYDMSVLANHGIELRGIAFDTMLESYVLDSTASRHDMDSLALKYLAHKCTSYEEVAGKGAKQLSFNEVPVEAAAPYAAEDADITLRLHQTLWPRLQQEKTLEGVFNDIDLPLVPVLSRMERNGVKVDRDMLATQSGELAQKMAEIEEAAFQEAGQPFNIGSPKQIQEILFDQQGLPVLAKTPKGAPSTAESVLAELALDYRLPRLILDYRSLSKLKSTYTDKLPERIDARTGRVHTSYHQAVAATGRLSSTEPNLQNIPVRTESGRRIRQAFIAEQGYRILAADYSQIELRIMAHLSGDEGLLAAFAAGEDIHRATAAEVFGAQPDQVTSEQRRSAKAINFGLIYGMSAFGLAKQLGIERGAAQEYVDLYFARYPGVKAYMDRTREQAHDQGYVETLFGRRLYLPEINARNHQRRTAAERTAINAPMQGTAADIIKLAMISTDAWIRSGGLDLRMVMQVHDELVFEVAAGDVEAAQAAIRERMQTAAELAIPLEVEVGVGANWDEAH</sequence>
<protein>
    <recommendedName>
        <fullName evidence="4 16">DNA polymerase I</fullName>
        <ecNumber evidence="3 16">2.7.7.7</ecNumber>
    </recommendedName>
</protein>
<dbReference type="GO" id="GO:0008409">
    <property type="term" value="F:5'-3' exonuclease activity"/>
    <property type="evidence" value="ECO:0007669"/>
    <property type="project" value="UniProtKB-UniRule"/>
</dbReference>
<organism evidence="21 22">
    <name type="scientific">Thiohalobacter thiocyanaticus</name>
    <dbReference type="NCBI Taxonomy" id="585455"/>
    <lineage>
        <taxon>Bacteria</taxon>
        <taxon>Pseudomonadati</taxon>
        <taxon>Pseudomonadota</taxon>
        <taxon>Gammaproteobacteria</taxon>
        <taxon>Thiohalobacterales</taxon>
        <taxon>Thiohalobacteraceae</taxon>
        <taxon>Thiohalobacter</taxon>
    </lineage>
</organism>
<dbReference type="Gene3D" id="3.30.420.10">
    <property type="entry name" value="Ribonuclease H-like superfamily/Ribonuclease H"/>
    <property type="match status" value="1"/>
</dbReference>
<feature type="domain" description="3'-5' exonuclease" evidence="18">
    <location>
        <begin position="304"/>
        <end position="491"/>
    </location>
</feature>
<dbReference type="InterPro" id="IPR002298">
    <property type="entry name" value="DNA_polymerase_A"/>
</dbReference>
<dbReference type="CDD" id="cd09859">
    <property type="entry name" value="PIN_53EXO"/>
    <property type="match status" value="1"/>
</dbReference>
<dbReference type="InterPro" id="IPR002562">
    <property type="entry name" value="3'-5'_exonuclease_dom"/>
</dbReference>
<dbReference type="InterPro" id="IPR018320">
    <property type="entry name" value="DNA_polymerase_1"/>
</dbReference>
<dbReference type="GO" id="GO:0003677">
    <property type="term" value="F:DNA binding"/>
    <property type="evidence" value="ECO:0007669"/>
    <property type="project" value="UniProtKB-UniRule"/>
</dbReference>
<dbReference type="Pfam" id="PF01612">
    <property type="entry name" value="DNA_pol_A_exo1"/>
    <property type="match status" value="1"/>
</dbReference>
<keyword evidence="8" id="KW-0540">Nuclease</keyword>
<dbReference type="PRINTS" id="PR00868">
    <property type="entry name" value="DNAPOLI"/>
</dbReference>
<dbReference type="InterPro" id="IPR029060">
    <property type="entry name" value="PIN-like_dom_sf"/>
</dbReference>
<comment type="similarity">
    <text evidence="1 17">Belongs to the DNA polymerase type-A family.</text>
</comment>
<evidence type="ECO:0000256" key="16">
    <source>
        <dbReference type="NCBIfam" id="TIGR00593"/>
    </source>
</evidence>
<evidence type="ECO:0000256" key="2">
    <source>
        <dbReference type="ARBA" id="ARBA00011541"/>
    </source>
</evidence>
<dbReference type="InterPro" id="IPR020045">
    <property type="entry name" value="DNA_polI_H3TH"/>
</dbReference>
<dbReference type="Pfam" id="PF00476">
    <property type="entry name" value="DNA_pol_A"/>
    <property type="match status" value="1"/>
</dbReference>
<dbReference type="FunFam" id="3.30.420.10:FF:000026">
    <property type="entry name" value="DNA polymerase I"/>
    <property type="match status" value="1"/>
</dbReference>
<name>A0A1Z4VMC9_9GAMM</name>
<keyword evidence="13 17" id="KW-0238">DNA-binding</keyword>
<evidence type="ECO:0000313" key="22">
    <source>
        <dbReference type="Proteomes" id="UP000218765"/>
    </source>
</evidence>
<dbReference type="Gene3D" id="1.20.1060.10">
    <property type="entry name" value="Taq DNA Polymerase, Chain T, domain 4"/>
    <property type="match status" value="1"/>
</dbReference>
<evidence type="ECO:0000313" key="21">
    <source>
        <dbReference type="EMBL" id="BAZ92769.1"/>
    </source>
</evidence>
<dbReference type="EMBL" id="AP018052">
    <property type="protein sequence ID" value="BAZ92769.1"/>
    <property type="molecule type" value="Genomic_DNA"/>
</dbReference>
<evidence type="ECO:0000256" key="17">
    <source>
        <dbReference type="RuleBase" id="RU004460"/>
    </source>
</evidence>
<evidence type="ECO:0000256" key="7">
    <source>
        <dbReference type="ARBA" id="ARBA00022705"/>
    </source>
</evidence>
<dbReference type="NCBIfam" id="NF004397">
    <property type="entry name" value="PRK05755.1"/>
    <property type="match status" value="1"/>
</dbReference>
<evidence type="ECO:0000256" key="11">
    <source>
        <dbReference type="ARBA" id="ARBA00022839"/>
    </source>
</evidence>
<dbReference type="PANTHER" id="PTHR10133:SF27">
    <property type="entry name" value="DNA POLYMERASE NU"/>
    <property type="match status" value="1"/>
</dbReference>
<comment type="function">
    <text evidence="17">In addition to polymerase activity, this DNA polymerase exhibits 3'-5' and 5'-3' exonuclease activity.</text>
</comment>
<keyword evidence="11 17" id="KW-0269">Exonuclease</keyword>
<gene>
    <name evidence="17" type="primary">polA</name>
    <name evidence="21" type="ORF">FOKN1_0365</name>
</gene>
<dbReference type="SMART" id="SM00279">
    <property type="entry name" value="HhH2"/>
    <property type="match status" value="1"/>
</dbReference>
<keyword evidence="6 17" id="KW-0548">Nucleotidyltransferase</keyword>
<dbReference type="Gene3D" id="1.10.150.20">
    <property type="entry name" value="5' to 3' exonuclease, C-terminal subdomain"/>
    <property type="match status" value="2"/>
</dbReference>
<dbReference type="SUPFAM" id="SSF53098">
    <property type="entry name" value="Ribonuclease H-like"/>
    <property type="match status" value="1"/>
</dbReference>
<dbReference type="InterPro" id="IPR019760">
    <property type="entry name" value="DNA-dir_DNA_pol_A_CS"/>
</dbReference>
<proteinExistence type="inferred from homology"/>
<evidence type="ECO:0000256" key="3">
    <source>
        <dbReference type="ARBA" id="ARBA00012417"/>
    </source>
</evidence>
<dbReference type="FunFam" id="3.40.50.1010:FF:000001">
    <property type="entry name" value="DNA polymerase I"/>
    <property type="match status" value="1"/>
</dbReference>
<evidence type="ECO:0000256" key="10">
    <source>
        <dbReference type="ARBA" id="ARBA00022801"/>
    </source>
</evidence>
<dbReference type="CDD" id="cd08637">
    <property type="entry name" value="DNA_pol_A_pol_I_C"/>
    <property type="match status" value="1"/>
</dbReference>
<comment type="catalytic activity">
    <reaction evidence="15 17">
        <text>DNA(n) + a 2'-deoxyribonucleoside 5'-triphosphate = DNA(n+1) + diphosphate</text>
        <dbReference type="Rhea" id="RHEA:22508"/>
        <dbReference type="Rhea" id="RHEA-COMP:17339"/>
        <dbReference type="Rhea" id="RHEA-COMP:17340"/>
        <dbReference type="ChEBI" id="CHEBI:33019"/>
        <dbReference type="ChEBI" id="CHEBI:61560"/>
        <dbReference type="ChEBI" id="CHEBI:173112"/>
        <dbReference type="EC" id="2.7.7.7"/>
    </reaction>
</comment>
<dbReference type="SMART" id="SM00474">
    <property type="entry name" value="35EXOc"/>
    <property type="match status" value="1"/>
</dbReference>
<keyword evidence="7 17" id="KW-0235">DNA replication</keyword>
<evidence type="ECO:0000259" key="19">
    <source>
        <dbReference type="SMART" id="SM00475"/>
    </source>
</evidence>
<dbReference type="KEGG" id="ttc:FOKN1_0365"/>
<dbReference type="InterPro" id="IPR036397">
    <property type="entry name" value="RNaseH_sf"/>
</dbReference>
<evidence type="ECO:0000256" key="15">
    <source>
        <dbReference type="ARBA" id="ARBA00049244"/>
    </source>
</evidence>
<keyword evidence="22" id="KW-1185">Reference proteome</keyword>
<dbReference type="FunFam" id="1.10.150.20:FF:000003">
    <property type="entry name" value="DNA polymerase I"/>
    <property type="match status" value="1"/>
</dbReference>
<dbReference type="SMART" id="SM00475">
    <property type="entry name" value="53EXOc"/>
    <property type="match status" value="1"/>
</dbReference>
<dbReference type="InterPro" id="IPR002421">
    <property type="entry name" value="5-3_exonuclease"/>
</dbReference>
<dbReference type="Pfam" id="PF02739">
    <property type="entry name" value="5_3_exonuc_N"/>
    <property type="match status" value="1"/>
</dbReference>
<dbReference type="GO" id="GO:0006261">
    <property type="term" value="P:DNA-templated DNA replication"/>
    <property type="evidence" value="ECO:0007669"/>
    <property type="project" value="UniProtKB-UniRule"/>
</dbReference>
<evidence type="ECO:0000259" key="18">
    <source>
        <dbReference type="SMART" id="SM00474"/>
    </source>
</evidence>
<evidence type="ECO:0000256" key="6">
    <source>
        <dbReference type="ARBA" id="ARBA00022695"/>
    </source>
</evidence>
<evidence type="ECO:0000256" key="5">
    <source>
        <dbReference type="ARBA" id="ARBA00022679"/>
    </source>
</evidence>
<dbReference type="RefSeq" id="WP_096364147.1">
    <property type="nucleotide sequence ID" value="NZ_AP018052.1"/>
</dbReference>
<evidence type="ECO:0000259" key="20">
    <source>
        <dbReference type="SMART" id="SM00482"/>
    </source>
</evidence>
<feature type="domain" description="5'-3' exonuclease" evidence="19">
    <location>
        <begin position="5"/>
        <end position="259"/>
    </location>
</feature>
<feature type="domain" description="DNA-directed DNA polymerase family A palm" evidence="20">
    <location>
        <begin position="660"/>
        <end position="866"/>
    </location>
</feature>
<dbReference type="InterPro" id="IPR020046">
    <property type="entry name" value="5-3_exonucl_a-hlix_arch_N"/>
</dbReference>
<dbReference type="GO" id="GO:0006302">
    <property type="term" value="P:double-strand break repair"/>
    <property type="evidence" value="ECO:0007669"/>
    <property type="project" value="TreeGrafter"/>
</dbReference>
<dbReference type="AlphaFoldDB" id="A0A1Z4VMC9"/>
<dbReference type="Gene3D" id="3.30.70.370">
    <property type="match status" value="1"/>
</dbReference>
<evidence type="ECO:0000256" key="13">
    <source>
        <dbReference type="ARBA" id="ARBA00023125"/>
    </source>
</evidence>
<dbReference type="InterPro" id="IPR001098">
    <property type="entry name" value="DNA-dir_DNA_pol_A_palm_dom"/>
</dbReference>
<dbReference type="InterPro" id="IPR012337">
    <property type="entry name" value="RNaseH-like_sf"/>
</dbReference>
<dbReference type="EC" id="2.7.7.7" evidence="3 16"/>
<dbReference type="Pfam" id="PF01367">
    <property type="entry name" value="5_3_exonuc"/>
    <property type="match status" value="1"/>
</dbReference>
<dbReference type="SUPFAM" id="SSF56672">
    <property type="entry name" value="DNA/RNA polymerases"/>
    <property type="match status" value="1"/>
</dbReference>
<dbReference type="PANTHER" id="PTHR10133">
    <property type="entry name" value="DNA POLYMERASE I"/>
    <property type="match status" value="1"/>
</dbReference>
<accession>A0A1Z4VMC9</accession>
<dbReference type="FunFam" id="1.20.1060.10:FF:000001">
    <property type="entry name" value="DNA polymerase I"/>
    <property type="match status" value="1"/>
</dbReference>